<feature type="signal peptide" evidence="5">
    <location>
        <begin position="1"/>
        <end position="22"/>
    </location>
</feature>
<accession>A0A7K3WWJ3</accession>
<dbReference type="SUPFAM" id="SSF46626">
    <property type="entry name" value="Cytochrome c"/>
    <property type="match status" value="1"/>
</dbReference>
<keyword evidence="5" id="KW-0732">Signal</keyword>
<protein>
    <recommendedName>
        <fullName evidence="6">Cytochrome c domain-containing protein</fullName>
    </recommendedName>
</protein>
<keyword evidence="1 4" id="KW-0349">Heme</keyword>
<evidence type="ECO:0000256" key="1">
    <source>
        <dbReference type="ARBA" id="ARBA00022617"/>
    </source>
</evidence>
<evidence type="ECO:0000256" key="2">
    <source>
        <dbReference type="ARBA" id="ARBA00022723"/>
    </source>
</evidence>
<dbReference type="InterPro" id="IPR036909">
    <property type="entry name" value="Cyt_c-like_dom_sf"/>
</dbReference>
<dbReference type="Pfam" id="PF00034">
    <property type="entry name" value="Cytochrom_C"/>
    <property type="match status" value="1"/>
</dbReference>
<feature type="chain" id="PRO_5029873843" description="Cytochrome c domain-containing protein" evidence="5">
    <location>
        <begin position="23"/>
        <end position="134"/>
    </location>
</feature>
<dbReference type="InterPro" id="IPR009056">
    <property type="entry name" value="Cyt_c-like_dom"/>
</dbReference>
<evidence type="ECO:0000256" key="5">
    <source>
        <dbReference type="SAM" id="SignalP"/>
    </source>
</evidence>
<feature type="domain" description="Cytochrome c" evidence="6">
    <location>
        <begin position="22"/>
        <end position="116"/>
    </location>
</feature>
<evidence type="ECO:0000313" key="7">
    <source>
        <dbReference type="EMBL" id="NEN25292.1"/>
    </source>
</evidence>
<dbReference type="AlphaFoldDB" id="A0A7K3WWJ3"/>
<evidence type="ECO:0000256" key="4">
    <source>
        <dbReference type="PROSITE-ProRule" id="PRU00433"/>
    </source>
</evidence>
<dbReference type="EMBL" id="JAAGVY010000047">
    <property type="protein sequence ID" value="NEN25292.1"/>
    <property type="molecule type" value="Genomic_DNA"/>
</dbReference>
<comment type="caution">
    <text evidence="7">The sequence shown here is derived from an EMBL/GenBank/DDBJ whole genome shotgun (WGS) entry which is preliminary data.</text>
</comment>
<sequence length="134" mass="15682">MKNNLTLFIVCFVMTNFFWNVAAAQDGKNLFDGQCGTCHNYAVQMIGPPITFISDYKSFDWFVDFTKDPISYNRTDKDEYTRLMLDHYLPFYGVHPPVKLTDEELSLIWNFLIGLKTKTTEDLETDSLRKSWVK</sequence>
<evidence type="ECO:0000313" key="8">
    <source>
        <dbReference type="Proteomes" id="UP000486602"/>
    </source>
</evidence>
<name>A0A7K3WWJ3_9FLAO</name>
<reference evidence="7 8" key="1">
    <citation type="submission" date="2020-02" db="EMBL/GenBank/DDBJ databases">
        <title>Out from the shadows clarifying the taxonomy of the family Cryomorphaceae and related taxa by utilizing the GTDB taxonomic framework.</title>
        <authorList>
            <person name="Bowman J.P."/>
        </authorList>
    </citation>
    <scope>NUCLEOTIDE SEQUENCE [LARGE SCALE GENOMIC DNA]</scope>
    <source>
        <strain evidence="7 8">QSSC 1-22</strain>
    </source>
</reference>
<keyword evidence="2 4" id="KW-0479">Metal-binding</keyword>
<gene>
    <name evidence="7" type="ORF">G3O08_17485</name>
</gene>
<dbReference type="Proteomes" id="UP000486602">
    <property type="component" value="Unassembled WGS sequence"/>
</dbReference>
<keyword evidence="3 4" id="KW-0408">Iron</keyword>
<keyword evidence="8" id="KW-1185">Reference proteome</keyword>
<evidence type="ECO:0000259" key="6">
    <source>
        <dbReference type="PROSITE" id="PS51007"/>
    </source>
</evidence>
<proteinExistence type="predicted"/>
<dbReference type="PROSITE" id="PS51007">
    <property type="entry name" value="CYTC"/>
    <property type="match status" value="1"/>
</dbReference>
<dbReference type="RefSeq" id="WP_163286750.1">
    <property type="nucleotide sequence ID" value="NZ_JAAGVY010000047.1"/>
</dbReference>
<dbReference type="Gene3D" id="1.10.760.10">
    <property type="entry name" value="Cytochrome c-like domain"/>
    <property type="match status" value="1"/>
</dbReference>
<dbReference type="GO" id="GO:0046872">
    <property type="term" value="F:metal ion binding"/>
    <property type="evidence" value="ECO:0007669"/>
    <property type="project" value="UniProtKB-KW"/>
</dbReference>
<dbReference type="GO" id="GO:0009055">
    <property type="term" value="F:electron transfer activity"/>
    <property type="evidence" value="ECO:0007669"/>
    <property type="project" value="InterPro"/>
</dbReference>
<evidence type="ECO:0000256" key="3">
    <source>
        <dbReference type="ARBA" id="ARBA00023004"/>
    </source>
</evidence>
<organism evidence="7 8">
    <name type="scientific">Cryomorpha ignava</name>
    <dbReference type="NCBI Taxonomy" id="101383"/>
    <lineage>
        <taxon>Bacteria</taxon>
        <taxon>Pseudomonadati</taxon>
        <taxon>Bacteroidota</taxon>
        <taxon>Flavobacteriia</taxon>
        <taxon>Flavobacteriales</taxon>
        <taxon>Cryomorphaceae</taxon>
        <taxon>Cryomorpha</taxon>
    </lineage>
</organism>
<dbReference type="GO" id="GO:0020037">
    <property type="term" value="F:heme binding"/>
    <property type="evidence" value="ECO:0007669"/>
    <property type="project" value="InterPro"/>
</dbReference>